<dbReference type="Proteomes" id="UP000031890">
    <property type="component" value="Chromosome"/>
</dbReference>
<dbReference type="AlphaFoldDB" id="A0A0B6F6B0"/>
<dbReference type="GO" id="GO:0015171">
    <property type="term" value="F:amino acid transmembrane transporter activity"/>
    <property type="evidence" value="ECO:0007669"/>
    <property type="project" value="TreeGrafter"/>
</dbReference>
<feature type="transmembrane region" description="Helical" evidence="6">
    <location>
        <begin position="6"/>
        <end position="27"/>
    </location>
</feature>
<evidence type="ECO:0000313" key="7">
    <source>
        <dbReference type="EMBL" id="AJI79566.1"/>
    </source>
</evidence>
<dbReference type="InterPro" id="IPR001123">
    <property type="entry name" value="LeuE-type"/>
</dbReference>
<dbReference type="EMBL" id="CP010827">
    <property type="protein sequence ID" value="AJI79566.1"/>
    <property type="molecule type" value="Genomic_DNA"/>
</dbReference>
<organism evidence="7 8">
    <name type="scientific">Corynebacterium singulare</name>
    <dbReference type="NCBI Taxonomy" id="161899"/>
    <lineage>
        <taxon>Bacteria</taxon>
        <taxon>Bacillati</taxon>
        <taxon>Actinomycetota</taxon>
        <taxon>Actinomycetes</taxon>
        <taxon>Mycobacteriales</taxon>
        <taxon>Corynebacteriaceae</taxon>
        <taxon>Corynebacterium</taxon>
    </lineage>
</organism>
<feature type="transmembrane region" description="Helical" evidence="6">
    <location>
        <begin position="39"/>
        <end position="64"/>
    </location>
</feature>
<evidence type="ECO:0000256" key="1">
    <source>
        <dbReference type="ARBA" id="ARBA00004651"/>
    </source>
</evidence>
<keyword evidence="5 6" id="KW-0472">Membrane</keyword>
<protein>
    <submittedName>
        <fullName evidence="7">Putative threonine efflux protein</fullName>
    </submittedName>
</protein>
<evidence type="ECO:0000256" key="2">
    <source>
        <dbReference type="ARBA" id="ARBA00022475"/>
    </source>
</evidence>
<feature type="transmembrane region" description="Helical" evidence="6">
    <location>
        <begin position="186"/>
        <end position="210"/>
    </location>
</feature>
<dbReference type="PANTHER" id="PTHR30086">
    <property type="entry name" value="ARGININE EXPORTER PROTEIN ARGO"/>
    <property type="match status" value="1"/>
</dbReference>
<gene>
    <name evidence="7" type="primary">argO</name>
    <name evidence="7" type="ORF">CSING_10270</name>
</gene>
<dbReference type="OrthoDB" id="9784202at2"/>
<dbReference type="STRING" id="161899.CSING_10270"/>
<feature type="transmembrane region" description="Helical" evidence="6">
    <location>
        <begin position="149"/>
        <end position="174"/>
    </location>
</feature>
<feature type="transmembrane region" description="Helical" evidence="6">
    <location>
        <begin position="122"/>
        <end position="143"/>
    </location>
</feature>
<keyword evidence="2" id="KW-1003">Cell membrane</keyword>
<evidence type="ECO:0000256" key="3">
    <source>
        <dbReference type="ARBA" id="ARBA00022692"/>
    </source>
</evidence>
<dbReference type="KEGG" id="csx:CSING_10270"/>
<keyword evidence="3 6" id="KW-0812">Transmembrane</keyword>
<dbReference type="GO" id="GO:0005886">
    <property type="term" value="C:plasma membrane"/>
    <property type="evidence" value="ECO:0007669"/>
    <property type="project" value="UniProtKB-SubCell"/>
</dbReference>
<comment type="subcellular location">
    <subcellularLocation>
        <location evidence="1">Cell membrane</location>
        <topology evidence="1">Multi-pass membrane protein</topology>
    </subcellularLocation>
</comment>
<accession>A0A0B6F6B0</accession>
<dbReference type="Pfam" id="PF01810">
    <property type="entry name" value="LysE"/>
    <property type="match status" value="1"/>
</dbReference>
<dbReference type="RefSeq" id="WP_042531934.1">
    <property type="nucleotide sequence ID" value="NZ_CP010827.1"/>
</dbReference>
<evidence type="ECO:0000256" key="4">
    <source>
        <dbReference type="ARBA" id="ARBA00022989"/>
    </source>
</evidence>
<evidence type="ECO:0000313" key="8">
    <source>
        <dbReference type="Proteomes" id="UP000031890"/>
    </source>
</evidence>
<keyword evidence="4 6" id="KW-1133">Transmembrane helix</keyword>
<proteinExistence type="predicted"/>
<sequence length="213" mass="22454">MSWSAFAAIILMNLVGASAPGPDIVLITRYATRSRRHAIAAATGIQVGVLFWCSLTVFGAAALLTAFPGIMSLIQVVGGCFLVFMGVLSVRSGLELRTQPPQDEDDAAARLGSVRKVFRTGLATNLSNPKIVLFLAAMVAPLLPPHPPLWLSLALVLSLSLSSYVLFVVLSTVISTRPIRRRLLAAGPWIDIGSGVFFVVAGCALAWAGIQAA</sequence>
<evidence type="ECO:0000256" key="6">
    <source>
        <dbReference type="SAM" id="Phobius"/>
    </source>
</evidence>
<name>A0A0B6F6B0_9CORY</name>
<evidence type="ECO:0000256" key="5">
    <source>
        <dbReference type="ARBA" id="ARBA00023136"/>
    </source>
</evidence>
<dbReference type="HOGENOM" id="CLU_079569_0_1_11"/>
<dbReference type="PANTHER" id="PTHR30086:SF20">
    <property type="entry name" value="ARGININE EXPORTER PROTEIN ARGO-RELATED"/>
    <property type="match status" value="1"/>
</dbReference>
<reference evidence="7 8" key="1">
    <citation type="journal article" date="2015" name="Genome Announc.">
        <title>Complete Genome Sequence and Annotation of Corynebacterium singulare DSM 44357, Isolated from a Human Semen Specimen.</title>
        <authorList>
            <person name="Merten M."/>
            <person name="Brinkrolf K."/>
            <person name="Albersmeier A."/>
            <person name="Kutter Y."/>
            <person name="Ruckert C."/>
            <person name="Tauch A."/>
        </authorList>
    </citation>
    <scope>NUCLEOTIDE SEQUENCE [LARGE SCALE GENOMIC DNA]</scope>
    <source>
        <strain evidence="7">IBS B52218</strain>
    </source>
</reference>
<feature type="transmembrane region" description="Helical" evidence="6">
    <location>
        <begin position="70"/>
        <end position="90"/>
    </location>
</feature>